<evidence type="ECO:0000313" key="3">
    <source>
        <dbReference type="Proteomes" id="UP000254134"/>
    </source>
</evidence>
<dbReference type="AlphaFoldDB" id="A0A7M2YTE1"/>
<evidence type="ECO:0000256" key="1">
    <source>
        <dbReference type="SAM" id="MobiDB-lite"/>
    </source>
</evidence>
<dbReference type="EMBL" id="QQZY01000010">
    <property type="protein sequence ID" value="RDI73295.1"/>
    <property type="molecule type" value="Genomic_DNA"/>
</dbReference>
<reference evidence="3" key="2">
    <citation type="journal article" date="2019" name="MicrobiologyOpen">
        <title>High-quality draft genome sequence of Gaiella occulta isolated from a 150 meter deep mineral water borehole and comparison with the genome sequences of other deep-branching lineages of the phylum Actinobacteria.</title>
        <authorList>
            <person name="Severino R."/>
            <person name="Froufe H.J.C."/>
            <person name="Barroso C."/>
            <person name="Albuquerque L."/>
            <person name="Lobo-da-Cunha A."/>
            <person name="da Costa M.S."/>
            <person name="Egas C."/>
        </authorList>
    </citation>
    <scope>NUCLEOTIDE SEQUENCE [LARGE SCALE GENOMIC DNA]</scope>
    <source>
        <strain evidence="3">F2-233</strain>
    </source>
</reference>
<feature type="compositionally biased region" description="Basic and acidic residues" evidence="1">
    <location>
        <begin position="115"/>
        <end position="132"/>
    </location>
</feature>
<feature type="region of interest" description="Disordered" evidence="1">
    <location>
        <begin position="163"/>
        <end position="197"/>
    </location>
</feature>
<feature type="region of interest" description="Disordered" evidence="1">
    <location>
        <begin position="115"/>
        <end position="148"/>
    </location>
</feature>
<accession>A0A7M2YTE1</accession>
<sequence>MHAIANTHTRRMLAVVWDLEHQGETVRNVEGLCRKTLNRNPRAAQIEACDYDDALAYLLGAVVELLPHYRPRDSGSRLGAYLAWKLGFLLSDYLDKRDGRHGEKRVVDTRYADAAARDHGLDDQDPGLHRPDQAAGGGDGDPRTDRALPRGWAELEGDRAALRPIGRLGVDPDREGAASATGRGGQVRSGDGSRAARADRGAAWRDCPGCGWRHYPEAPNGTPGWHYPDRCTCCGGQLT</sequence>
<dbReference type="Proteomes" id="UP000254134">
    <property type="component" value="Unassembled WGS sequence"/>
</dbReference>
<comment type="caution">
    <text evidence="2">The sequence shown here is derived from an EMBL/GenBank/DDBJ whole genome shotgun (WGS) entry which is preliminary data.</text>
</comment>
<gene>
    <name evidence="2" type="ORF">Gocc_2895</name>
</gene>
<organism evidence="2 3">
    <name type="scientific">Gaiella occulta</name>
    <dbReference type="NCBI Taxonomy" id="1002870"/>
    <lineage>
        <taxon>Bacteria</taxon>
        <taxon>Bacillati</taxon>
        <taxon>Actinomycetota</taxon>
        <taxon>Thermoleophilia</taxon>
        <taxon>Gaiellales</taxon>
        <taxon>Gaiellaceae</taxon>
        <taxon>Gaiella</taxon>
    </lineage>
</organism>
<keyword evidence="3" id="KW-1185">Reference proteome</keyword>
<reference evidence="2 3" key="1">
    <citation type="submission" date="2018-07" db="EMBL/GenBank/DDBJ databases">
        <title>High-quality-draft genome sequence of Gaiella occulta.</title>
        <authorList>
            <person name="Severino R."/>
            <person name="Froufe H.J.C."/>
            <person name="Rainey F.A."/>
            <person name="Barroso C."/>
            <person name="Albuquerque L."/>
            <person name="Lobo-Da-Cunha A."/>
            <person name="Da Costa M.S."/>
            <person name="Egas C."/>
        </authorList>
    </citation>
    <scope>NUCLEOTIDE SEQUENCE [LARGE SCALE GENOMIC DNA]</scope>
    <source>
        <strain evidence="2 3">F2-233</strain>
    </source>
</reference>
<protein>
    <submittedName>
        <fullName evidence="2">Uncharacterized protein</fullName>
    </submittedName>
</protein>
<evidence type="ECO:0000313" key="2">
    <source>
        <dbReference type="EMBL" id="RDI73295.1"/>
    </source>
</evidence>
<proteinExistence type="predicted"/>
<name>A0A7M2YTE1_9ACTN</name>